<dbReference type="NCBIfam" id="TIGR00573">
    <property type="entry name" value="dnaq"/>
    <property type="match status" value="1"/>
</dbReference>
<dbReference type="EC" id="2.7.7.7" evidence="2"/>
<dbReference type="InterPro" id="IPR035901">
    <property type="entry name" value="GIY-YIG_endonuc_sf"/>
</dbReference>
<dbReference type="PANTHER" id="PTHR30231">
    <property type="entry name" value="DNA POLYMERASE III SUBUNIT EPSILON"/>
    <property type="match status" value="1"/>
</dbReference>
<dbReference type="SMART" id="SM00479">
    <property type="entry name" value="EXOIII"/>
    <property type="match status" value="1"/>
</dbReference>
<feature type="domain" description="Exonuclease" evidence="1">
    <location>
        <begin position="1"/>
        <end position="167"/>
    </location>
</feature>
<dbReference type="Proteomes" id="UP001549146">
    <property type="component" value="Unassembled WGS sequence"/>
</dbReference>
<dbReference type="Gene3D" id="3.40.1440.10">
    <property type="entry name" value="GIY-YIG endonuclease"/>
    <property type="match status" value="1"/>
</dbReference>
<sequence>MYAILDIEATGGKKGEEDIIEVAIYRFDGKKITDQLISLVKPDRKIDAYVQKLTQITPKMVKTAPKFAELAKRIIEITDGAILVGHNVDFDYRMLKQEFKKFGYSYYRETIDTVPLSEKYFPEAASYSLGKLTKELGIPISDRHRAAGDARATLELFKLLLDKDYHKNIVKKENKKNESTSTKFLSYYEELPNSIGIYYVFDKNKNVIFLSKATNLALNVRKMLMGKSNLSNKIRMGIDSIKYQVTGNELISWIKENHEIKRLKPSLNETNRKIEFPYGLYIEIKNGYKALILQRFRKQENGAIIKFTSLSLGQKLLSLITEEFELCPKLNEISKTEKCLSYEVGECFGACEGIEPVQEYNSRVDQFMEKIQLEGKSFLIIGSGRDIGESSFVWVENGETQGYGYYELNHQIKGLKRIKERMIPIENDPDINQMIKGFLFTEKYKDLINL</sequence>
<keyword evidence="2" id="KW-0548">Nucleotidyltransferase</keyword>
<name>A0ABV2LQ42_9FLAO</name>
<reference evidence="2 3" key="1">
    <citation type="submission" date="2024-06" db="EMBL/GenBank/DDBJ databases">
        <title>Genomic Encyclopedia of Type Strains, Phase IV (KMG-IV): sequencing the most valuable type-strain genomes for metagenomic binning, comparative biology and taxonomic classification.</title>
        <authorList>
            <person name="Goeker M."/>
        </authorList>
    </citation>
    <scope>NUCLEOTIDE SEQUENCE [LARGE SCALE GENOMIC DNA]</scope>
    <source>
        <strain evidence="2 3">DSM 29388</strain>
    </source>
</reference>
<keyword evidence="3" id="KW-1185">Reference proteome</keyword>
<dbReference type="Pfam" id="PF00929">
    <property type="entry name" value="RNase_T"/>
    <property type="match status" value="1"/>
</dbReference>
<evidence type="ECO:0000259" key="1">
    <source>
        <dbReference type="SMART" id="SM00479"/>
    </source>
</evidence>
<evidence type="ECO:0000313" key="3">
    <source>
        <dbReference type="Proteomes" id="UP001549146"/>
    </source>
</evidence>
<dbReference type="EMBL" id="JBEPMO010000001">
    <property type="protein sequence ID" value="MET3730686.1"/>
    <property type="molecule type" value="Genomic_DNA"/>
</dbReference>
<evidence type="ECO:0000313" key="2">
    <source>
        <dbReference type="EMBL" id="MET3730686.1"/>
    </source>
</evidence>
<dbReference type="InterPro" id="IPR013520">
    <property type="entry name" value="Ribonucl_H"/>
</dbReference>
<organism evidence="2 3">
    <name type="scientific">Moheibacter stercoris</name>
    <dbReference type="NCBI Taxonomy" id="1628251"/>
    <lineage>
        <taxon>Bacteria</taxon>
        <taxon>Pseudomonadati</taxon>
        <taxon>Bacteroidota</taxon>
        <taxon>Flavobacteriia</taxon>
        <taxon>Flavobacteriales</taxon>
        <taxon>Weeksellaceae</taxon>
        <taxon>Moheibacter</taxon>
    </lineage>
</organism>
<dbReference type="GO" id="GO:0003887">
    <property type="term" value="F:DNA-directed DNA polymerase activity"/>
    <property type="evidence" value="ECO:0007669"/>
    <property type="project" value="UniProtKB-EC"/>
</dbReference>
<comment type="caution">
    <text evidence="2">The sequence shown here is derived from an EMBL/GenBank/DDBJ whole genome shotgun (WGS) entry which is preliminary data.</text>
</comment>
<dbReference type="Gene3D" id="3.30.420.10">
    <property type="entry name" value="Ribonuclease H-like superfamily/Ribonuclease H"/>
    <property type="match status" value="1"/>
</dbReference>
<dbReference type="InterPro" id="IPR006054">
    <property type="entry name" value="DnaQ"/>
</dbReference>
<dbReference type="SUPFAM" id="SSF53098">
    <property type="entry name" value="Ribonuclease H-like"/>
    <property type="match status" value="1"/>
</dbReference>
<gene>
    <name evidence="2" type="ORF">ABID46_000238</name>
</gene>
<dbReference type="CDD" id="cd06127">
    <property type="entry name" value="DEDDh"/>
    <property type="match status" value="1"/>
</dbReference>
<dbReference type="InterPro" id="IPR012337">
    <property type="entry name" value="RNaseH-like_sf"/>
</dbReference>
<protein>
    <submittedName>
        <fullName evidence="2">DNA polymerase-3 subunit epsilon</fullName>
        <ecNumber evidence="2">2.7.7.7</ecNumber>
    </submittedName>
</protein>
<dbReference type="RefSeq" id="WP_354505967.1">
    <property type="nucleotide sequence ID" value="NZ_JBEPMO010000001.1"/>
</dbReference>
<proteinExistence type="predicted"/>
<accession>A0ABV2LQ42</accession>
<dbReference type="PANTHER" id="PTHR30231:SF41">
    <property type="entry name" value="DNA POLYMERASE III SUBUNIT EPSILON"/>
    <property type="match status" value="1"/>
</dbReference>
<dbReference type="InterPro" id="IPR036397">
    <property type="entry name" value="RNaseH_sf"/>
</dbReference>
<keyword evidence="2" id="KW-0808">Transferase</keyword>